<gene>
    <name evidence="1" type="ORF">BJF96_g531</name>
</gene>
<protein>
    <submittedName>
        <fullName evidence="1">Uncharacterized protein</fullName>
    </submittedName>
</protein>
<dbReference type="Proteomes" id="UP000236305">
    <property type="component" value="Unassembled WGS sequence"/>
</dbReference>
<accession>A0AA45AQC8</accession>
<evidence type="ECO:0000313" key="2">
    <source>
        <dbReference type="Proteomes" id="UP000236305"/>
    </source>
</evidence>
<proteinExistence type="predicted"/>
<evidence type="ECO:0000313" key="1">
    <source>
        <dbReference type="EMBL" id="PNH36256.1"/>
    </source>
</evidence>
<sequence>MPPCFSRPNANRGVIDLKSCGTATTLALLNGCRAFVSPYCPSA</sequence>
<comment type="caution">
    <text evidence="1">The sequence shown here is derived from an EMBL/GenBank/DDBJ whole genome shotgun (WGS) entry which is preliminary data.</text>
</comment>
<organism evidence="1 2">
    <name type="scientific">Verticillium dahliae</name>
    <name type="common">Verticillium wilt</name>
    <dbReference type="NCBI Taxonomy" id="27337"/>
    <lineage>
        <taxon>Eukaryota</taxon>
        <taxon>Fungi</taxon>
        <taxon>Dikarya</taxon>
        <taxon>Ascomycota</taxon>
        <taxon>Pezizomycotina</taxon>
        <taxon>Sordariomycetes</taxon>
        <taxon>Hypocreomycetidae</taxon>
        <taxon>Glomerellales</taxon>
        <taxon>Plectosphaerellaceae</taxon>
        <taxon>Verticillium</taxon>
    </lineage>
</organism>
<reference evidence="1 2" key="1">
    <citation type="submission" date="2017-12" db="EMBL/GenBank/DDBJ databases">
        <title>Comparative genomics yields insights into virulence evolution of Verticillium dahliae.</title>
        <authorList>
            <person name="Fan R."/>
            <person name="Armitage A.D."/>
            <person name="Cascant-Lopez E."/>
            <person name="Sobczyk M."/>
            <person name="Cockerton H.M."/>
            <person name="Harrison R.J."/>
        </authorList>
    </citation>
    <scope>NUCLEOTIDE SEQUENCE [LARGE SCALE GENOMIC DNA]</scope>
    <source>
        <strain evidence="1 2">12008</strain>
    </source>
</reference>
<name>A0AA45AQC8_VERDA</name>
<dbReference type="AlphaFoldDB" id="A0AA45AQC8"/>
<dbReference type="EMBL" id="MPSH01000001">
    <property type="protein sequence ID" value="PNH36256.1"/>
    <property type="molecule type" value="Genomic_DNA"/>
</dbReference>